<keyword evidence="5" id="KW-1185">Reference proteome</keyword>
<dbReference type="GO" id="GO:0005737">
    <property type="term" value="C:cytoplasm"/>
    <property type="evidence" value="ECO:0007669"/>
    <property type="project" value="TreeGrafter"/>
</dbReference>
<reference evidence="4" key="1">
    <citation type="submission" date="2025-08" db="UniProtKB">
        <authorList>
            <consortium name="Ensembl"/>
        </authorList>
    </citation>
    <scope>IDENTIFICATION</scope>
</reference>
<feature type="domain" description="PH" evidence="2">
    <location>
        <begin position="7"/>
        <end position="112"/>
    </location>
</feature>
<dbReference type="GeneID" id="111835945"/>
<dbReference type="SMART" id="SM00310">
    <property type="entry name" value="PTBI"/>
    <property type="match status" value="1"/>
</dbReference>
<evidence type="ECO:0000313" key="5">
    <source>
        <dbReference type="Proteomes" id="UP000261540"/>
    </source>
</evidence>
<dbReference type="Proteomes" id="UP000261540">
    <property type="component" value="Unplaced"/>
</dbReference>
<evidence type="ECO:0000259" key="2">
    <source>
        <dbReference type="PROSITE" id="PS50003"/>
    </source>
</evidence>
<dbReference type="InterPro" id="IPR001849">
    <property type="entry name" value="PH_domain"/>
</dbReference>
<reference evidence="4" key="2">
    <citation type="submission" date="2025-09" db="UniProtKB">
        <authorList>
            <consortium name="Ensembl"/>
        </authorList>
    </citation>
    <scope>IDENTIFICATION</scope>
</reference>
<accession>A0A3B3RG90</accession>
<dbReference type="PROSITE" id="PS51064">
    <property type="entry name" value="IRS_PTB"/>
    <property type="match status" value="1"/>
</dbReference>
<dbReference type="InterPro" id="IPR002404">
    <property type="entry name" value="IRS_PTB"/>
</dbReference>
<dbReference type="OrthoDB" id="6279276at2759"/>
<dbReference type="GO" id="GO:0007169">
    <property type="term" value="P:cell surface receptor protein tyrosine kinase signaling pathway"/>
    <property type="evidence" value="ECO:0007669"/>
    <property type="project" value="TreeGrafter"/>
</dbReference>
<dbReference type="CDD" id="cd14678">
    <property type="entry name" value="PH_DOK4_DOK5_DOK6"/>
    <property type="match status" value="1"/>
</dbReference>
<dbReference type="PANTHER" id="PTHR21258">
    <property type="entry name" value="DOCKING PROTEIN RELATED"/>
    <property type="match status" value="1"/>
</dbReference>
<dbReference type="GeneTree" id="ENSGT00940000160725"/>
<dbReference type="PROSITE" id="PS50003">
    <property type="entry name" value="PH_DOMAIN"/>
    <property type="match status" value="1"/>
</dbReference>
<dbReference type="InterPro" id="IPR011993">
    <property type="entry name" value="PH-like_dom_sf"/>
</dbReference>
<evidence type="ECO:0000313" key="4">
    <source>
        <dbReference type="Ensembl" id="ENSPKIP00000017622.1"/>
    </source>
</evidence>
<dbReference type="InterPro" id="IPR037816">
    <property type="entry name" value="DOK4/5/6_PH"/>
</dbReference>
<dbReference type="AlphaFoldDB" id="A0A3B3RG90"/>
<dbReference type="PANTHER" id="PTHR21258:SF45">
    <property type="entry name" value="DOCKING PROTEIN 5"/>
    <property type="match status" value="1"/>
</dbReference>
<dbReference type="SMART" id="SM00233">
    <property type="entry name" value="PH"/>
    <property type="match status" value="1"/>
</dbReference>
<protein>
    <submittedName>
        <fullName evidence="4">Docking protein 5-like</fullName>
    </submittedName>
</protein>
<dbReference type="KEGG" id="pki:111835945"/>
<dbReference type="Ensembl" id="ENSPKIT00000042136.1">
    <property type="protein sequence ID" value="ENSPKIP00000017622.1"/>
    <property type="gene ID" value="ENSPKIG00000003446.1"/>
</dbReference>
<evidence type="ECO:0000256" key="1">
    <source>
        <dbReference type="ARBA" id="ARBA00006520"/>
    </source>
</evidence>
<feature type="domain" description="IRS-type PTB" evidence="3">
    <location>
        <begin position="132"/>
        <end position="237"/>
    </location>
</feature>
<name>A0A3B3RG90_9TELE</name>
<dbReference type="Gene3D" id="2.30.29.30">
    <property type="entry name" value="Pleckstrin-homology domain (PH domain)/Phosphotyrosine-binding domain (PTB)"/>
    <property type="match status" value="2"/>
</dbReference>
<proteinExistence type="inferred from homology"/>
<sequence length="299" mass="34155">MAANFNDIVKQGYVRIQSRHFRIYQRCWLVLKRASSKGPRRLEKFLDERAARFHCYHKVTELNNVKHVERVPKGTKKHAVIVTFKDDSSKTFACESELEANEWCKALYTECFESKMNDFNLVEPDLLATGIYRGGTGEFHVFLMPSRNLDFHGECVLQITAETISLWNVFEPHLKIVSWPLTGLRRYGQGQTWFSIEAGRMCETGEGLFTFQTREGEAIYSRLHAAVLAAAEQCDWLSNTPAGEGISGEAVSAPANLAKFLPLSKFWPRVTRQSNTRPAGHFNEKPIPFRAIDIKRTYS</sequence>
<dbReference type="SMART" id="SM01244">
    <property type="entry name" value="IRS"/>
    <property type="match status" value="1"/>
</dbReference>
<organism evidence="4 5">
    <name type="scientific">Paramormyrops kingsleyae</name>
    <dbReference type="NCBI Taxonomy" id="1676925"/>
    <lineage>
        <taxon>Eukaryota</taxon>
        <taxon>Metazoa</taxon>
        <taxon>Chordata</taxon>
        <taxon>Craniata</taxon>
        <taxon>Vertebrata</taxon>
        <taxon>Euteleostomi</taxon>
        <taxon>Actinopterygii</taxon>
        <taxon>Neopterygii</taxon>
        <taxon>Teleostei</taxon>
        <taxon>Osteoglossocephala</taxon>
        <taxon>Osteoglossomorpha</taxon>
        <taxon>Osteoglossiformes</taxon>
        <taxon>Mormyridae</taxon>
        <taxon>Paramormyrops</taxon>
    </lineage>
</organism>
<dbReference type="RefSeq" id="XP_023652546.1">
    <property type="nucleotide sequence ID" value="XM_023796778.2"/>
</dbReference>
<comment type="similarity">
    <text evidence="1">Belongs to the DOK family. Type B subfamily.</text>
</comment>
<dbReference type="Pfam" id="PF02174">
    <property type="entry name" value="IRS"/>
    <property type="match status" value="1"/>
</dbReference>
<dbReference type="SUPFAM" id="SSF50729">
    <property type="entry name" value="PH domain-like"/>
    <property type="match status" value="2"/>
</dbReference>
<dbReference type="InterPro" id="IPR050996">
    <property type="entry name" value="Docking_Protein_DOK"/>
</dbReference>
<evidence type="ECO:0000259" key="3">
    <source>
        <dbReference type="PROSITE" id="PS51064"/>
    </source>
</evidence>
<dbReference type="FunFam" id="2.30.29.30:FF:000110">
    <property type="entry name" value="Docking protein 4"/>
    <property type="match status" value="1"/>
</dbReference>
<dbReference type="STRING" id="1676925.ENSPKIP00000017622"/>